<keyword evidence="3" id="KW-1185">Reference proteome</keyword>
<dbReference type="EMBL" id="BQNB010021790">
    <property type="protein sequence ID" value="GJU10098.1"/>
    <property type="molecule type" value="Genomic_DNA"/>
</dbReference>
<keyword evidence="1" id="KW-0812">Transmembrane</keyword>
<name>A0ABQ5JF38_9ASTR</name>
<protein>
    <submittedName>
        <fullName evidence="2">Uncharacterized protein</fullName>
    </submittedName>
</protein>
<dbReference type="Proteomes" id="UP001151760">
    <property type="component" value="Unassembled WGS sequence"/>
</dbReference>
<reference evidence="2" key="1">
    <citation type="journal article" date="2022" name="Int. J. Mol. Sci.">
        <title>Draft Genome of Tanacetum Coccineum: Genomic Comparison of Closely Related Tanacetum-Family Plants.</title>
        <authorList>
            <person name="Yamashiro T."/>
            <person name="Shiraishi A."/>
            <person name="Nakayama K."/>
            <person name="Satake H."/>
        </authorList>
    </citation>
    <scope>NUCLEOTIDE SEQUENCE</scope>
</reference>
<evidence type="ECO:0000313" key="2">
    <source>
        <dbReference type="EMBL" id="GJU10098.1"/>
    </source>
</evidence>
<keyword evidence="1" id="KW-1133">Transmembrane helix</keyword>
<comment type="caution">
    <text evidence="2">The sequence shown here is derived from an EMBL/GenBank/DDBJ whole genome shotgun (WGS) entry which is preliminary data.</text>
</comment>
<proteinExistence type="predicted"/>
<reference evidence="2" key="2">
    <citation type="submission" date="2022-01" db="EMBL/GenBank/DDBJ databases">
        <authorList>
            <person name="Yamashiro T."/>
            <person name="Shiraishi A."/>
            <person name="Satake H."/>
            <person name="Nakayama K."/>
        </authorList>
    </citation>
    <scope>NUCLEOTIDE SEQUENCE</scope>
</reference>
<organism evidence="2 3">
    <name type="scientific">Tanacetum coccineum</name>
    <dbReference type="NCBI Taxonomy" id="301880"/>
    <lineage>
        <taxon>Eukaryota</taxon>
        <taxon>Viridiplantae</taxon>
        <taxon>Streptophyta</taxon>
        <taxon>Embryophyta</taxon>
        <taxon>Tracheophyta</taxon>
        <taxon>Spermatophyta</taxon>
        <taxon>Magnoliopsida</taxon>
        <taxon>eudicotyledons</taxon>
        <taxon>Gunneridae</taxon>
        <taxon>Pentapetalae</taxon>
        <taxon>asterids</taxon>
        <taxon>campanulids</taxon>
        <taxon>Asterales</taxon>
        <taxon>Asteraceae</taxon>
        <taxon>Asteroideae</taxon>
        <taxon>Anthemideae</taxon>
        <taxon>Anthemidinae</taxon>
        <taxon>Tanacetum</taxon>
    </lineage>
</organism>
<keyword evidence="1" id="KW-0472">Membrane</keyword>
<feature type="transmembrane region" description="Helical" evidence="1">
    <location>
        <begin position="15"/>
        <end position="48"/>
    </location>
</feature>
<evidence type="ECO:0000313" key="3">
    <source>
        <dbReference type="Proteomes" id="UP001151760"/>
    </source>
</evidence>
<accession>A0ABQ5JF38</accession>
<evidence type="ECO:0000256" key="1">
    <source>
        <dbReference type="SAM" id="Phobius"/>
    </source>
</evidence>
<gene>
    <name evidence="2" type="ORF">Tco_1132494</name>
</gene>
<sequence>MRSIISTVSISLKDFILLLMVITVAVVIVTVIWVVIFVNVIVGVVILGQMTYLVTSSTLDSAISCVMQGAFCTQRKVSMVSFRRISPKSFRFSLQESSKITSTCHWQQSCVPRAGSKTQQSVLPDGIIVMAGVSDSLRGYDKDEDNDANGGNDDEREIDNVVEEEDEEHICFLGGNSSSGIKKYRGLNSSDGGITGDGVKIAGGVIGSSDEIGFDLVLYNPWRLDTLSVNNPIFLQLLTEDVIGAPKNAKTSCIDDNSSTSLTSMPMSYHNLSITLRCDNHPKRGSKKVEVKFIGLHFLNFFNDPRIIREQRIAAYKGYRGGGVGHMGDDVESLGAVLERLWCKVEVDGGGFCSCGVRD</sequence>